<feature type="compositionally biased region" description="Basic and acidic residues" evidence="1">
    <location>
        <begin position="153"/>
        <end position="189"/>
    </location>
</feature>
<feature type="transmembrane region" description="Helical" evidence="2">
    <location>
        <begin position="14"/>
        <end position="32"/>
    </location>
</feature>
<accession>A0AAW0PYW4</accession>
<evidence type="ECO:0000313" key="4">
    <source>
        <dbReference type="Proteomes" id="UP001460270"/>
    </source>
</evidence>
<evidence type="ECO:0000256" key="1">
    <source>
        <dbReference type="SAM" id="MobiDB-lite"/>
    </source>
</evidence>
<comment type="caution">
    <text evidence="3">The sequence shown here is derived from an EMBL/GenBank/DDBJ whole genome shotgun (WGS) entry which is preliminary data.</text>
</comment>
<dbReference type="AlphaFoldDB" id="A0AAW0PYW4"/>
<reference evidence="4" key="1">
    <citation type="submission" date="2024-04" db="EMBL/GenBank/DDBJ databases">
        <title>Salinicola lusitanus LLJ914,a marine bacterium isolated from the Okinawa Trough.</title>
        <authorList>
            <person name="Li J."/>
        </authorList>
    </citation>
    <scope>NUCLEOTIDE SEQUENCE [LARGE SCALE GENOMIC DNA]</scope>
</reference>
<name>A0AAW0PYW4_9GOBI</name>
<protein>
    <submittedName>
        <fullName evidence="3">Uncharacterized protein</fullName>
    </submittedName>
</protein>
<gene>
    <name evidence="3" type="ORF">WMY93_003896</name>
</gene>
<sequence length="189" mass="19890">MPHPTPLVYDYNDLVPAFSTSFAFILPSYCILSLKALGTHNRSATIDLSSMKSGIFSGRLAAPASLRKYPDGPVLSSSQAKALLTSLSSSGLTAEALLLSSTLRQHRNLREQRASSLGLSSSSSPPSSSPSPTSATPSLSPSSPTSLSLSSSMDHKPSSRLDRFDFSGRSGKEAVTKDLDPKAKEVECG</sequence>
<evidence type="ECO:0000313" key="3">
    <source>
        <dbReference type="EMBL" id="KAK7940570.1"/>
    </source>
</evidence>
<keyword evidence="2" id="KW-1133">Transmembrane helix</keyword>
<keyword evidence="4" id="KW-1185">Reference proteome</keyword>
<proteinExistence type="predicted"/>
<dbReference type="EMBL" id="JBBPFD010000002">
    <property type="protein sequence ID" value="KAK7940570.1"/>
    <property type="molecule type" value="Genomic_DNA"/>
</dbReference>
<keyword evidence="2" id="KW-0472">Membrane</keyword>
<feature type="compositionally biased region" description="Low complexity" evidence="1">
    <location>
        <begin position="115"/>
        <end position="152"/>
    </location>
</feature>
<feature type="region of interest" description="Disordered" evidence="1">
    <location>
        <begin position="111"/>
        <end position="189"/>
    </location>
</feature>
<evidence type="ECO:0000256" key="2">
    <source>
        <dbReference type="SAM" id="Phobius"/>
    </source>
</evidence>
<organism evidence="3 4">
    <name type="scientific">Mugilogobius chulae</name>
    <name type="common">yellowstripe goby</name>
    <dbReference type="NCBI Taxonomy" id="88201"/>
    <lineage>
        <taxon>Eukaryota</taxon>
        <taxon>Metazoa</taxon>
        <taxon>Chordata</taxon>
        <taxon>Craniata</taxon>
        <taxon>Vertebrata</taxon>
        <taxon>Euteleostomi</taxon>
        <taxon>Actinopterygii</taxon>
        <taxon>Neopterygii</taxon>
        <taxon>Teleostei</taxon>
        <taxon>Neoteleostei</taxon>
        <taxon>Acanthomorphata</taxon>
        <taxon>Gobiaria</taxon>
        <taxon>Gobiiformes</taxon>
        <taxon>Gobioidei</taxon>
        <taxon>Gobiidae</taxon>
        <taxon>Gobionellinae</taxon>
        <taxon>Mugilogobius</taxon>
    </lineage>
</organism>
<dbReference type="Proteomes" id="UP001460270">
    <property type="component" value="Unassembled WGS sequence"/>
</dbReference>
<keyword evidence="2" id="KW-0812">Transmembrane</keyword>